<dbReference type="PANTHER" id="PTHR31606">
    <property type="entry name" value="WW DOMAIN BINDING PROTEIN 2, ISOFORM E"/>
    <property type="match status" value="1"/>
</dbReference>
<sequence length="186" mass="20914">MSFNVGLHESQTPLLVSPYENFIFTVSTQTFAVQSGNGYPGQGGCFYGKEGRCFVSQYRVVYVAKQVQAGENAQKSCSIPFYAIREWKFHVDYFGKKTWHGLVNPIQGGGLVGIGSFQLRFASHGFEEFQRHLQPLLVQSRDLYEKIAAIETPSILMVPAASSENTQHSQAYYSSKEPFTIYKMVE</sequence>
<evidence type="ECO:0000313" key="1">
    <source>
        <dbReference type="EMBL" id="CCA23466.1"/>
    </source>
</evidence>
<dbReference type="GO" id="GO:0031490">
    <property type="term" value="F:chromatin DNA binding"/>
    <property type="evidence" value="ECO:0007669"/>
    <property type="project" value="TreeGrafter"/>
</dbReference>
<accession>F0WQ60</accession>
<reference evidence="1" key="2">
    <citation type="submission" date="2011-02" db="EMBL/GenBank/DDBJ databases">
        <authorList>
            <person name="MacLean D."/>
        </authorList>
    </citation>
    <scope>NUCLEOTIDE SEQUENCE</scope>
</reference>
<dbReference type="InterPro" id="IPR044852">
    <property type="entry name" value="WBP2-like"/>
</dbReference>
<dbReference type="PANTHER" id="PTHR31606:SF1">
    <property type="entry name" value="WW DOMAIN BINDING PROTEIN 2, ISOFORM E"/>
    <property type="match status" value="1"/>
</dbReference>
<dbReference type="GO" id="GO:0005634">
    <property type="term" value="C:nucleus"/>
    <property type="evidence" value="ECO:0007669"/>
    <property type="project" value="TreeGrafter"/>
</dbReference>
<dbReference type="EMBL" id="FR824240">
    <property type="protein sequence ID" value="CCA23466.1"/>
    <property type="molecule type" value="Genomic_DNA"/>
</dbReference>
<dbReference type="AlphaFoldDB" id="F0WQ60"/>
<organism evidence="1">
    <name type="scientific">Albugo laibachii Nc14</name>
    <dbReference type="NCBI Taxonomy" id="890382"/>
    <lineage>
        <taxon>Eukaryota</taxon>
        <taxon>Sar</taxon>
        <taxon>Stramenopiles</taxon>
        <taxon>Oomycota</taxon>
        <taxon>Peronosporomycetes</taxon>
        <taxon>Albuginales</taxon>
        <taxon>Albuginaceae</taxon>
        <taxon>Albugo</taxon>
    </lineage>
</organism>
<dbReference type="SUPFAM" id="SSF50729">
    <property type="entry name" value="PH domain-like"/>
    <property type="match status" value="1"/>
</dbReference>
<gene>
    <name evidence="1" type="primary">AlNc14C195G8541</name>
    <name evidence="1" type="ORF">ALNC14_096100</name>
</gene>
<proteinExistence type="predicted"/>
<protein>
    <submittedName>
        <fullName evidence="1">Uncharacterized protein AlNc14C195G8541</fullName>
    </submittedName>
</protein>
<dbReference type="HOGENOM" id="CLU_1464051_0_0_1"/>
<name>F0WQ60_9STRA</name>
<reference evidence="1" key="1">
    <citation type="journal article" date="2011" name="PLoS Biol.">
        <title>Gene gain and loss during evolution of obligate parasitism in the white rust pathogen of Arabidopsis thaliana.</title>
        <authorList>
            <person name="Kemen E."/>
            <person name="Gardiner A."/>
            <person name="Schultz-Larsen T."/>
            <person name="Kemen A.C."/>
            <person name="Balmuth A.L."/>
            <person name="Robert-Seilaniantz A."/>
            <person name="Bailey K."/>
            <person name="Holub E."/>
            <person name="Studholme D.J."/>
            <person name="Maclean D."/>
            <person name="Jones J.D."/>
        </authorList>
    </citation>
    <scope>NUCLEOTIDE SEQUENCE</scope>
</reference>
<dbReference type="GO" id="GO:0003713">
    <property type="term" value="F:transcription coactivator activity"/>
    <property type="evidence" value="ECO:0007669"/>
    <property type="project" value="InterPro"/>
</dbReference>